<dbReference type="Proteomes" id="UP001596045">
    <property type="component" value="Unassembled WGS sequence"/>
</dbReference>
<dbReference type="RefSeq" id="WP_378999407.1">
    <property type="nucleotide sequence ID" value="NZ_JBHSMT010000029.1"/>
</dbReference>
<organism evidence="1 2">
    <name type="scientific">Paraherbaspirillum soli</name>
    <dbReference type="NCBI Taxonomy" id="631222"/>
    <lineage>
        <taxon>Bacteria</taxon>
        <taxon>Pseudomonadati</taxon>
        <taxon>Pseudomonadota</taxon>
        <taxon>Betaproteobacteria</taxon>
        <taxon>Burkholderiales</taxon>
        <taxon>Oxalobacteraceae</taxon>
        <taxon>Paraherbaspirillum</taxon>
    </lineage>
</organism>
<evidence type="ECO:0000313" key="2">
    <source>
        <dbReference type="Proteomes" id="UP001596045"/>
    </source>
</evidence>
<accession>A0ABW0MC26</accession>
<comment type="caution">
    <text evidence="1">The sequence shown here is derived from an EMBL/GenBank/DDBJ whole genome shotgun (WGS) entry which is preliminary data.</text>
</comment>
<keyword evidence="2" id="KW-1185">Reference proteome</keyword>
<gene>
    <name evidence="1" type="ORF">ACFPM8_17620</name>
</gene>
<sequence>MAVALNDFIDALGMSEGTSQFNQFVEKIEETPIIETGPLGYTRYYSFYKEGILFSIEDDRLIQISCYIEAHENFTIYKQALCDGVTRDSNEVSVIKLLGTPDKTGGDKLDGLIGYIPRWIKFEKDRFAIHFEFSQSGKLRKMSLILI</sequence>
<dbReference type="EMBL" id="JBHSMT010000029">
    <property type="protein sequence ID" value="MFC5475784.1"/>
    <property type="molecule type" value="Genomic_DNA"/>
</dbReference>
<proteinExistence type="predicted"/>
<protein>
    <submittedName>
        <fullName evidence="1">Uncharacterized protein</fullName>
    </submittedName>
</protein>
<reference evidence="2" key="1">
    <citation type="journal article" date="2019" name="Int. J. Syst. Evol. Microbiol.">
        <title>The Global Catalogue of Microorganisms (GCM) 10K type strain sequencing project: providing services to taxonomists for standard genome sequencing and annotation.</title>
        <authorList>
            <consortium name="The Broad Institute Genomics Platform"/>
            <consortium name="The Broad Institute Genome Sequencing Center for Infectious Disease"/>
            <person name="Wu L."/>
            <person name="Ma J."/>
        </authorList>
    </citation>
    <scope>NUCLEOTIDE SEQUENCE [LARGE SCALE GENOMIC DNA]</scope>
    <source>
        <strain evidence="2">JCM 17066</strain>
    </source>
</reference>
<name>A0ABW0MC26_9BURK</name>
<evidence type="ECO:0000313" key="1">
    <source>
        <dbReference type="EMBL" id="MFC5475784.1"/>
    </source>
</evidence>